<dbReference type="HOGENOM" id="CLU_274179_0_0_1"/>
<keyword evidence="4" id="KW-1185">Reference proteome</keyword>
<feature type="region of interest" description="Disordered" evidence="2">
    <location>
        <begin position="997"/>
        <end position="1166"/>
    </location>
</feature>
<comment type="caution">
    <text evidence="3">The sequence shown here is derived from an EMBL/GenBank/DDBJ whole genome shotgun (WGS) entry which is preliminary data.</text>
</comment>
<feature type="compositionally biased region" description="Low complexity" evidence="2">
    <location>
        <begin position="194"/>
        <end position="209"/>
    </location>
</feature>
<feature type="region of interest" description="Disordered" evidence="2">
    <location>
        <begin position="154"/>
        <end position="174"/>
    </location>
</feature>
<feature type="region of interest" description="Disordered" evidence="2">
    <location>
        <begin position="734"/>
        <end position="767"/>
    </location>
</feature>
<feature type="compositionally biased region" description="Basic and acidic residues" evidence="2">
    <location>
        <begin position="1030"/>
        <end position="1050"/>
    </location>
</feature>
<feature type="region of interest" description="Disordered" evidence="2">
    <location>
        <begin position="919"/>
        <end position="965"/>
    </location>
</feature>
<feature type="coiled-coil region" evidence="1">
    <location>
        <begin position="255"/>
        <end position="356"/>
    </location>
</feature>
<reference evidence="3 4" key="1">
    <citation type="submission" date="2013-03" db="EMBL/GenBank/DDBJ databases">
        <title>The Genome Sequence of Capronia coronata CBS 617.96.</title>
        <authorList>
            <consortium name="The Broad Institute Genomics Platform"/>
            <person name="Cuomo C."/>
            <person name="de Hoog S."/>
            <person name="Gorbushina A."/>
            <person name="Walker B."/>
            <person name="Young S.K."/>
            <person name="Zeng Q."/>
            <person name="Gargeya S."/>
            <person name="Fitzgerald M."/>
            <person name="Haas B."/>
            <person name="Abouelleil A."/>
            <person name="Allen A.W."/>
            <person name="Alvarado L."/>
            <person name="Arachchi H.M."/>
            <person name="Berlin A.M."/>
            <person name="Chapman S.B."/>
            <person name="Gainer-Dewar J."/>
            <person name="Goldberg J."/>
            <person name="Griggs A."/>
            <person name="Gujja S."/>
            <person name="Hansen M."/>
            <person name="Howarth C."/>
            <person name="Imamovic A."/>
            <person name="Ireland A."/>
            <person name="Larimer J."/>
            <person name="McCowan C."/>
            <person name="Murphy C."/>
            <person name="Pearson M."/>
            <person name="Poon T.W."/>
            <person name="Priest M."/>
            <person name="Roberts A."/>
            <person name="Saif S."/>
            <person name="Shea T."/>
            <person name="Sisk P."/>
            <person name="Sykes S."/>
            <person name="Wortman J."/>
            <person name="Nusbaum C."/>
            <person name="Birren B."/>
        </authorList>
    </citation>
    <scope>NUCLEOTIDE SEQUENCE [LARGE SCALE GENOMIC DNA]</scope>
    <source>
        <strain evidence="3 4">CBS 617.96</strain>
    </source>
</reference>
<feature type="compositionally biased region" description="Polar residues" evidence="2">
    <location>
        <begin position="756"/>
        <end position="765"/>
    </location>
</feature>
<evidence type="ECO:0000313" key="3">
    <source>
        <dbReference type="EMBL" id="EXJ85798.1"/>
    </source>
</evidence>
<feature type="compositionally biased region" description="Low complexity" evidence="2">
    <location>
        <begin position="165"/>
        <end position="174"/>
    </location>
</feature>
<dbReference type="AlphaFoldDB" id="W9XZZ0"/>
<dbReference type="Proteomes" id="UP000019484">
    <property type="component" value="Unassembled WGS sequence"/>
</dbReference>
<feature type="region of interest" description="Disordered" evidence="2">
    <location>
        <begin position="784"/>
        <end position="814"/>
    </location>
</feature>
<dbReference type="RefSeq" id="XP_007725236.1">
    <property type="nucleotide sequence ID" value="XM_007727046.1"/>
</dbReference>
<feature type="region of interest" description="Disordered" evidence="2">
    <location>
        <begin position="192"/>
        <end position="220"/>
    </location>
</feature>
<feature type="region of interest" description="Disordered" evidence="2">
    <location>
        <begin position="374"/>
        <end position="408"/>
    </location>
</feature>
<feature type="compositionally biased region" description="Polar residues" evidence="2">
    <location>
        <begin position="924"/>
        <end position="939"/>
    </location>
</feature>
<feature type="compositionally biased region" description="Basic and acidic residues" evidence="2">
    <location>
        <begin position="943"/>
        <end position="952"/>
    </location>
</feature>
<sequence length="1166" mass="129897">MDDAHAHPLSPVNTIHTRSRSTTVLILRDQPPSSAHATPKSVPHTRQQRILQTRNARFPAQRLSVNSMTVPFPHLIRSAENDTSYFSVPRMTKREENGIDLERASDLISTSPRSSILNEITNSGAYRIRGIQRRAPIPVFQDAPDKRVGITAGSNTPSVYHDASSDVPSPSVTDPCRASPAAMGLREVSINLHRPSPSRESPYYRSTRSGSRRISSHSKPRFNSEEYIEHIENELQLVKDAMYSPTTNVPWKEKLRKAKEENDRLRKDMEALKSSFELELQQTVERSTEIELRLKRRIKDLEDEVEHKQTVILDLEYDRQEKQLEQSTLEVLRAKTEKLEEEKSSLEITNRDMMKRNEVLTQLLVLSPTKMHHQFELPTPRRRSARPMSMIIPRLPSSPGAHTPLSRPQSVLISPALPASDYFPASVTSSPLGSSSSCIVNNHGLAPDDVQSIDSGTGESSSQLTDGTSSRRSTLASCASNSPPIGPISHSQPEVRPQMPARQPSKRRPRKFMPGSTQLKPLLLPTFTAENGNLPSTSPIASPKRPTSVMFDCGLPYMPQWESPPAPQRRMESVVEVQPFELSHTTPDSVAHAFQSLDEVFTADRGLYCREVLKEPSDGRPDQSQCAQLDTSTQPSHMEAATEVHDDEDAHPRLGSWGLGIQDAMPADIDDRHDEQIGHNCHNDDASGSHTLQMLSEFDQTPSKCERVFQALEEHVEIPRPLFSKDFTLGLVAPQSPGCSTDDLPPSNPRKRRKASSASDQSTQGKEVISCDVVALDPVTRPMLTPSSTIKQKVEAASSRPRQSPSWRRGVKKGRNPLEMLQQRNVGARPLAALTIQTVYATLSRYTSYIQTFKRDPLALARRVIANAWRSNWATFGKLSWWVLGLFIGHRRPRPQQRAWDWDRYDGESIADRYCSLQRDRNSSTEAGNSNAKEPSSPATERGGSETKHDTALPDAPVQPNQAPKPGWGTSLFLWGKFSVAIMLAVGGAIVKGPGEMLRETEERRRSRSSSLSTDQVDEQQRGLPQRGGRFGESERIVRPDSRQQREDIGAPRTTRKARSFSSPTPPARTHEARPLSPDRSLASREPEGEGSDTVFHKHFTGPDHHDSSSNETIKPMRPDRKGLGCLFELPPAENQSRNTGDLPADINVPPDHGDNASIQHLLENG</sequence>
<gene>
    <name evidence="3" type="ORF">A1O1_06166</name>
</gene>
<feature type="compositionally biased region" description="Polar residues" evidence="2">
    <location>
        <begin position="452"/>
        <end position="483"/>
    </location>
</feature>
<keyword evidence="1" id="KW-0175">Coiled coil</keyword>
<evidence type="ECO:0000256" key="2">
    <source>
        <dbReference type="SAM" id="MobiDB-lite"/>
    </source>
</evidence>
<feature type="compositionally biased region" description="Basic residues" evidence="2">
    <location>
        <begin position="210"/>
        <end position="220"/>
    </location>
</feature>
<dbReference type="EMBL" id="AMWN01000005">
    <property type="protein sequence ID" value="EXJ85798.1"/>
    <property type="molecule type" value="Genomic_DNA"/>
</dbReference>
<evidence type="ECO:0000313" key="4">
    <source>
        <dbReference type="Proteomes" id="UP000019484"/>
    </source>
</evidence>
<proteinExistence type="predicted"/>
<feature type="compositionally biased region" description="Polar residues" evidence="2">
    <location>
        <begin position="622"/>
        <end position="636"/>
    </location>
</feature>
<dbReference type="GeneID" id="19161035"/>
<organism evidence="3 4">
    <name type="scientific">Capronia coronata CBS 617.96</name>
    <dbReference type="NCBI Taxonomy" id="1182541"/>
    <lineage>
        <taxon>Eukaryota</taxon>
        <taxon>Fungi</taxon>
        <taxon>Dikarya</taxon>
        <taxon>Ascomycota</taxon>
        <taxon>Pezizomycotina</taxon>
        <taxon>Eurotiomycetes</taxon>
        <taxon>Chaetothyriomycetidae</taxon>
        <taxon>Chaetothyriales</taxon>
        <taxon>Herpotrichiellaceae</taxon>
        <taxon>Capronia</taxon>
    </lineage>
</organism>
<evidence type="ECO:0000256" key="1">
    <source>
        <dbReference type="SAM" id="Coils"/>
    </source>
</evidence>
<feature type="compositionally biased region" description="Basic and acidic residues" evidence="2">
    <location>
        <begin position="1101"/>
        <end position="1123"/>
    </location>
</feature>
<feature type="region of interest" description="Disordered" evidence="2">
    <location>
        <begin position="449"/>
        <end position="518"/>
    </location>
</feature>
<protein>
    <submittedName>
        <fullName evidence="3">Uncharacterized protein</fullName>
    </submittedName>
</protein>
<feature type="compositionally biased region" description="Low complexity" evidence="2">
    <location>
        <begin position="798"/>
        <end position="808"/>
    </location>
</feature>
<dbReference type="eggNOG" id="ENOG502SAZV">
    <property type="taxonomic scope" value="Eukaryota"/>
</dbReference>
<feature type="compositionally biased region" description="Basic and acidic residues" evidence="2">
    <location>
        <begin position="640"/>
        <end position="652"/>
    </location>
</feature>
<dbReference type="OrthoDB" id="5343018at2759"/>
<name>W9XZZ0_9EURO</name>
<accession>W9XZZ0</accession>
<feature type="region of interest" description="Disordered" evidence="2">
    <location>
        <begin position="614"/>
        <end position="656"/>
    </location>
</feature>